<organism evidence="6 7">
    <name type="scientific">Eleutherodactylus coqui</name>
    <name type="common">Puerto Rican coqui</name>
    <dbReference type="NCBI Taxonomy" id="57060"/>
    <lineage>
        <taxon>Eukaryota</taxon>
        <taxon>Metazoa</taxon>
        <taxon>Chordata</taxon>
        <taxon>Craniata</taxon>
        <taxon>Vertebrata</taxon>
        <taxon>Euteleostomi</taxon>
        <taxon>Amphibia</taxon>
        <taxon>Batrachia</taxon>
        <taxon>Anura</taxon>
        <taxon>Neobatrachia</taxon>
        <taxon>Hyloidea</taxon>
        <taxon>Eleutherodactylidae</taxon>
        <taxon>Eleutherodactylinae</taxon>
        <taxon>Eleutherodactylus</taxon>
        <taxon>Eleutherodactylus</taxon>
    </lineage>
</organism>
<dbReference type="GO" id="GO:0005525">
    <property type="term" value="F:GTP binding"/>
    <property type="evidence" value="ECO:0007669"/>
    <property type="project" value="UniProtKB-KW"/>
</dbReference>
<keyword evidence="7" id="KW-1185">Reference proteome</keyword>
<reference evidence="6" key="1">
    <citation type="thesis" date="2020" institute="ProQuest LLC" country="789 East Eisenhower Parkway, Ann Arbor, MI, USA">
        <title>Comparative Genomics and Chromosome Evolution.</title>
        <authorList>
            <person name="Mudd A.B."/>
        </authorList>
    </citation>
    <scope>NUCLEOTIDE SEQUENCE</scope>
    <source>
        <strain evidence="6">HN-11 Male</strain>
        <tissue evidence="6">Kidney and liver</tissue>
    </source>
</reference>
<evidence type="ECO:0000256" key="4">
    <source>
        <dbReference type="ARBA" id="ARBA00023186"/>
    </source>
</evidence>
<evidence type="ECO:0000313" key="6">
    <source>
        <dbReference type="EMBL" id="KAG9486750.1"/>
    </source>
</evidence>
<dbReference type="Gene3D" id="3.30.1220.10">
    <property type="entry name" value="CobW-like, C-terminal domain"/>
    <property type="match status" value="1"/>
</dbReference>
<proteinExistence type="predicted"/>
<comment type="caution">
    <text evidence="6">The sequence shown here is derived from an EMBL/GenBank/DDBJ whole genome shotgun (WGS) entry which is preliminary data.</text>
</comment>
<dbReference type="OrthoDB" id="258627at2759"/>
<keyword evidence="2" id="KW-0862">Zinc</keyword>
<evidence type="ECO:0000256" key="3">
    <source>
        <dbReference type="ARBA" id="ARBA00023134"/>
    </source>
</evidence>
<evidence type="ECO:0000256" key="2">
    <source>
        <dbReference type="ARBA" id="ARBA00022833"/>
    </source>
</evidence>
<dbReference type="SUPFAM" id="SSF90002">
    <property type="entry name" value="Hypothetical protein YjiA, C-terminal domain"/>
    <property type="match status" value="1"/>
</dbReference>
<dbReference type="EMBL" id="WNTK01000003">
    <property type="protein sequence ID" value="KAG9486750.1"/>
    <property type="molecule type" value="Genomic_DNA"/>
</dbReference>
<keyword evidence="1" id="KW-0547">Nucleotide-binding</keyword>
<evidence type="ECO:0000256" key="1">
    <source>
        <dbReference type="ARBA" id="ARBA00022741"/>
    </source>
</evidence>
<gene>
    <name evidence="6" type="ORF">GDO78_006893</name>
</gene>
<keyword evidence="4" id="KW-0143">Chaperone</keyword>
<name>A0A8J6FHD0_ELECQ</name>
<protein>
    <recommendedName>
        <fullName evidence="5">CobW C-terminal domain-containing protein</fullName>
    </recommendedName>
</protein>
<dbReference type="InterPro" id="IPR036627">
    <property type="entry name" value="CobW-likC_sf"/>
</dbReference>
<dbReference type="InterPro" id="IPR051316">
    <property type="entry name" value="Zinc-reg_GTPase_activator"/>
</dbReference>
<evidence type="ECO:0000259" key="5">
    <source>
        <dbReference type="Pfam" id="PF07683"/>
    </source>
</evidence>
<accession>A0A8J6FHD0</accession>
<keyword evidence="3" id="KW-0342">GTP-binding</keyword>
<feature type="domain" description="CobW C-terminal" evidence="5">
    <location>
        <begin position="10"/>
        <end position="74"/>
    </location>
</feature>
<dbReference type="InterPro" id="IPR011629">
    <property type="entry name" value="CobW-like_C"/>
</dbReference>
<dbReference type="PANTHER" id="PTHR13748">
    <property type="entry name" value="COBW-RELATED"/>
    <property type="match status" value="1"/>
</dbReference>
<evidence type="ECO:0000313" key="7">
    <source>
        <dbReference type="Proteomes" id="UP000770717"/>
    </source>
</evidence>
<dbReference type="GO" id="GO:0005737">
    <property type="term" value="C:cytoplasm"/>
    <property type="evidence" value="ECO:0007669"/>
    <property type="project" value="TreeGrafter"/>
</dbReference>
<dbReference type="Pfam" id="PF07683">
    <property type="entry name" value="CobW_C"/>
    <property type="match status" value="1"/>
</dbReference>
<dbReference type="PANTHER" id="PTHR13748:SF31">
    <property type="entry name" value="ZINC-REGULATED GTPASE METALLOPROTEIN ACTIVATOR 1A-RELATED"/>
    <property type="match status" value="1"/>
</dbReference>
<dbReference type="Proteomes" id="UP000770717">
    <property type="component" value="Unassembled WGS sequence"/>
</dbReference>
<dbReference type="AlphaFoldDB" id="A0A8J6FHD0"/>
<sequence length="76" mass="8763">MVKNRNGAFMEVIRLKGLVAIDNKPQQVIVQGVHELYDLEDTQVIWAGERLNRMVFIGRHLDKDILKQLFDSALKS</sequence>